<dbReference type="EMBL" id="JAEKNR010000249">
    <property type="protein sequence ID" value="MBJ7601517.1"/>
    <property type="molecule type" value="Genomic_DNA"/>
</dbReference>
<keyword evidence="4" id="KW-1185">Reference proteome</keyword>
<feature type="region of interest" description="Disordered" evidence="1">
    <location>
        <begin position="169"/>
        <end position="193"/>
    </location>
</feature>
<accession>A0A934KD56</accession>
<dbReference type="PANTHER" id="PTHR43798:SF33">
    <property type="entry name" value="HYDROLASE, PUTATIVE (AFU_ORTHOLOGUE AFUA_2G14860)-RELATED"/>
    <property type="match status" value="1"/>
</dbReference>
<keyword evidence="3" id="KW-0378">Hydrolase</keyword>
<proteinExistence type="predicted"/>
<evidence type="ECO:0000313" key="4">
    <source>
        <dbReference type="Proteomes" id="UP000612893"/>
    </source>
</evidence>
<evidence type="ECO:0000259" key="2">
    <source>
        <dbReference type="Pfam" id="PF00561"/>
    </source>
</evidence>
<dbReference type="Gene3D" id="3.40.50.1820">
    <property type="entry name" value="alpha/beta hydrolase"/>
    <property type="match status" value="1"/>
</dbReference>
<dbReference type="PANTHER" id="PTHR43798">
    <property type="entry name" value="MONOACYLGLYCEROL LIPASE"/>
    <property type="match status" value="1"/>
</dbReference>
<feature type="domain" description="AB hydrolase-1" evidence="2">
    <location>
        <begin position="31"/>
        <end position="129"/>
    </location>
</feature>
<dbReference type="Proteomes" id="UP000612893">
    <property type="component" value="Unassembled WGS sequence"/>
</dbReference>
<dbReference type="Pfam" id="PF00561">
    <property type="entry name" value="Abhydrolase_1"/>
    <property type="match status" value="1"/>
</dbReference>
<evidence type="ECO:0000313" key="3">
    <source>
        <dbReference type="EMBL" id="MBJ7601517.1"/>
    </source>
</evidence>
<dbReference type="InterPro" id="IPR050266">
    <property type="entry name" value="AB_hydrolase_sf"/>
</dbReference>
<evidence type="ECO:0000256" key="1">
    <source>
        <dbReference type="SAM" id="MobiDB-lite"/>
    </source>
</evidence>
<sequence length="350" mass="38327">MNLLPGVRQHTADTDRLRVRYIEYGPETGIPVVLLHGNLSTGRFYEHLLPGAPDRYRFIAPDLRGFGDTERLTIDATRGIRDWADDTHALVRALGIERPLHLVGWSTGGAAIANYAVDRPVASLTFVDPVSPYGYGGVRADGSPCFPDCAGSGGGTGNRDYAQLIASGDRSSDSQLSPRNVMNSSYWAPSHREPPEREDLLLDEILKSVIGDDGYPGDLTRSENWPGVAPGTRGILNALSPKYCRWDDVVDLDPKPPVLWTHGAQDIVVADGSPWEMGTLGKLGVVPGWPGEEVFPPQQMVSQIRDVLERYRDGGGRVQMEMFEASGHGPLFDAAERWKELFFGFLASVE</sequence>
<gene>
    <name evidence="3" type="ORF">JF922_26005</name>
</gene>
<dbReference type="PRINTS" id="PR00111">
    <property type="entry name" value="ABHYDROLASE"/>
</dbReference>
<comment type="caution">
    <text evidence="3">The sequence shown here is derived from an EMBL/GenBank/DDBJ whole genome shotgun (WGS) entry which is preliminary data.</text>
</comment>
<dbReference type="AlphaFoldDB" id="A0A934KD56"/>
<dbReference type="InterPro" id="IPR000073">
    <property type="entry name" value="AB_hydrolase_1"/>
</dbReference>
<feature type="compositionally biased region" description="Polar residues" evidence="1">
    <location>
        <begin position="173"/>
        <end position="187"/>
    </location>
</feature>
<reference evidence="3" key="1">
    <citation type="submission" date="2020-10" db="EMBL/GenBank/DDBJ databases">
        <title>Ca. Dormibacterota MAGs.</title>
        <authorList>
            <person name="Montgomery K."/>
        </authorList>
    </citation>
    <scope>NUCLEOTIDE SEQUENCE [LARGE SCALE GENOMIC DNA]</scope>
    <source>
        <strain evidence="3">SC8812_S17_10</strain>
    </source>
</reference>
<dbReference type="SUPFAM" id="SSF53474">
    <property type="entry name" value="alpha/beta-Hydrolases"/>
    <property type="match status" value="1"/>
</dbReference>
<protein>
    <submittedName>
        <fullName evidence="3">Alpha/beta hydrolase</fullName>
    </submittedName>
</protein>
<dbReference type="GO" id="GO:0016787">
    <property type="term" value="F:hydrolase activity"/>
    <property type="evidence" value="ECO:0007669"/>
    <property type="project" value="UniProtKB-KW"/>
</dbReference>
<dbReference type="InterPro" id="IPR029058">
    <property type="entry name" value="AB_hydrolase_fold"/>
</dbReference>
<dbReference type="RefSeq" id="WP_338205770.1">
    <property type="nucleotide sequence ID" value="NZ_JAEKNR010000249.1"/>
</dbReference>
<name>A0A934KD56_9BACT</name>
<organism evidence="3 4">
    <name type="scientific">Candidatus Nephthysia bennettiae</name>
    <dbReference type="NCBI Taxonomy" id="3127016"/>
    <lineage>
        <taxon>Bacteria</taxon>
        <taxon>Bacillati</taxon>
        <taxon>Candidatus Dormiibacterota</taxon>
        <taxon>Candidatus Dormibacteria</taxon>
        <taxon>Candidatus Dormibacterales</taxon>
        <taxon>Candidatus Dormibacteraceae</taxon>
        <taxon>Candidatus Nephthysia</taxon>
    </lineage>
</organism>